<feature type="transmembrane region" description="Helical" evidence="1">
    <location>
        <begin position="22"/>
        <end position="42"/>
    </location>
</feature>
<dbReference type="Proteomes" id="UP000391919">
    <property type="component" value="Unassembled WGS sequence"/>
</dbReference>
<dbReference type="EMBL" id="BKZQ01000042">
    <property type="protein sequence ID" value="GER71272.1"/>
    <property type="molecule type" value="Genomic_DNA"/>
</dbReference>
<protein>
    <submittedName>
        <fullName evidence="2">Uncharacterized protein</fullName>
    </submittedName>
</protein>
<keyword evidence="1" id="KW-1133">Transmembrane helix</keyword>
<accession>A0A5J4J8S9</accession>
<keyword evidence="1" id="KW-0812">Transmembrane</keyword>
<dbReference type="SUPFAM" id="SSF81340">
    <property type="entry name" value="Clc chloride channel"/>
    <property type="match status" value="1"/>
</dbReference>
<sequence length="101" mass="11345">MLAVVAAASNTPISAVMLGYELYGHITGLYVMAACIAGYMIIGHQSVYHEQLVFGQKSLWVQLEPDVELKKWPSNFPGPHQKTRRTSSIYICNRFARETSR</sequence>
<evidence type="ECO:0000313" key="2">
    <source>
        <dbReference type="EMBL" id="GER71272.1"/>
    </source>
</evidence>
<proteinExistence type="predicted"/>
<evidence type="ECO:0000256" key="1">
    <source>
        <dbReference type="SAM" id="Phobius"/>
    </source>
</evidence>
<dbReference type="RefSeq" id="WP_253693914.1">
    <property type="nucleotide sequence ID" value="NZ_BKZQ01000042.1"/>
</dbReference>
<dbReference type="InterPro" id="IPR014743">
    <property type="entry name" value="Cl-channel_core"/>
</dbReference>
<dbReference type="AlphaFoldDB" id="A0A5J4J8S9"/>
<keyword evidence="1" id="KW-0472">Membrane</keyword>
<keyword evidence="3" id="KW-1185">Reference proteome</keyword>
<reference evidence="2 3" key="1">
    <citation type="submission" date="2019-09" db="EMBL/GenBank/DDBJ databases">
        <title>Draft genome sequence of Bacillus sp. JC-7.</title>
        <authorList>
            <person name="Tanaka N."/>
            <person name="Shiwa Y."/>
            <person name="Fujita N."/>
            <person name="Tanasupawat S."/>
        </authorList>
    </citation>
    <scope>NUCLEOTIDE SEQUENCE [LARGE SCALE GENOMIC DNA]</scope>
    <source>
        <strain evidence="2 3">JC-7</strain>
    </source>
</reference>
<evidence type="ECO:0000313" key="3">
    <source>
        <dbReference type="Proteomes" id="UP000391919"/>
    </source>
</evidence>
<gene>
    <name evidence="2" type="ORF">BpJC7_25750</name>
</gene>
<comment type="caution">
    <text evidence="2">The sequence shown here is derived from an EMBL/GenBank/DDBJ whole genome shotgun (WGS) entry which is preliminary data.</text>
</comment>
<name>A0A5J4J8S9_9BACI</name>
<organism evidence="2 3">
    <name type="scientific">Weizmannia acidilactici</name>
    <dbReference type="NCBI Taxonomy" id="2607726"/>
    <lineage>
        <taxon>Bacteria</taxon>
        <taxon>Bacillati</taxon>
        <taxon>Bacillota</taxon>
        <taxon>Bacilli</taxon>
        <taxon>Bacillales</taxon>
        <taxon>Bacillaceae</taxon>
        <taxon>Heyndrickxia</taxon>
    </lineage>
</organism>